<dbReference type="InterPro" id="IPR002023">
    <property type="entry name" value="NuoE-like"/>
</dbReference>
<sequence>MNLLEGEREEILNSVDEILTSSEINRRNLIPILQSIQERLGYLPRPALEKVADAMGMAAVDVYGVATFYNQFRFHPPGEHQIKVCMGTACYIVGGQIAMDSFARRLNISEGETTPDRKYGLERVACVGCCTMAPVVVVDEQMEGSVTPTRVDGILLSLEANGNGEKPGEEE</sequence>
<accession>C0GES1</accession>
<dbReference type="Proteomes" id="UP000006443">
    <property type="component" value="Unassembled WGS sequence"/>
</dbReference>
<keyword evidence="9" id="KW-1185">Reference proteome</keyword>
<organism evidence="8 9">
    <name type="scientific">Dethiobacter alkaliphilus AHT 1</name>
    <dbReference type="NCBI Taxonomy" id="555088"/>
    <lineage>
        <taxon>Bacteria</taxon>
        <taxon>Bacillati</taxon>
        <taxon>Bacillota</taxon>
        <taxon>Dethiobacteria</taxon>
        <taxon>Dethiobacterales</taxon>
        <taxon>Dethiobacteraceae</taxon>
        <taxon>Dethiobacter</taxon>
    </lineage>
</organism>
<comment type="similarity">
    <text evidence="1">Belongs to the complex I 24 kDa subunit family.</text>
</comment>
<dbReference type="InterPro" id="IPR042128">
    <property type="entry name" value="NuoE_dom"/>
</dbReference>
<dbReference type="PANTHER" id="PTHR43342">
    <property type="entry name" value="NADH-QUINONE OXIDOREDUCTASE, E SUBUNIT"/>
    <property type="match status" value="1"/>
</dbReference>
<dbReference type="EMBL" id="ACJM01000004">
    <property type="protein sequence ID" value="EEG78103.1"/>
    <property type="molecule type" value="Genomic_DNA"/>
</dbReference>
<feature type="binding site" evidence="7">
    <location>
        <position position="126"/>
    </location>
    <ligand>
        <name>[2Fe-2S] cluster</name>
        <dbReference type="ChEBI" id="CHEBI:190135"/>
    </ligand>
</feature>
<dbReference type="AlphaFoldDB" id="C0GES1"/>
<dbReference type="STRING" id="555088.DealDRAFT_0980"/>
<evidence type="ECO:0000256" key="4">
    <source>
        <dbReference type="ARBA" id="ARBA00023004"/>
    </source>
</evidence>
<evidence type="ECO:0000256" key="5">
    <source>
        <dbReference type="ARBA" id="ARBA00023014"/>
    </source>
</evidence>
<evidence type="ECO:0000256" key="7">
    <source>
        <dbReference type="PIRSR" id="PIRSR000216-1"/>
    </source>
</evidence>
<dbReference type="OrthoDB" id="9807941at2"/>
<evidence type="ECO:0000313" key="8">
    <source>
        <dbReference type="EMBL" id="EEG78103.1"/>
    </source>
</evidence>
<dbReference type="Pfam" id="PF01257">
    <property type="entry name" value="2Fe-2S_thioredx"/>
    <property type="match status" value="1"/>
</dbReference>
<reference evidence="8 9" key="1">
    <citation type="submission" date="2009-02" db="EMBL/GenBank/DDBJ databases">
        <title>Sequencing of the draft genome and assembly of Dethiobacter alkaliphilus AHT 1.</title>
        <authorList>
            <consortium name="US DOE Joint Genome Institute (JGI-PGF)"/>
            <person name="Lucas S."/>
            <person name="Copeland A."/>
            <person name="Lapidus A."/>
            <person name="Glavina del Rio T."/>
            <person name="Dalin E."/>
            <person name="Tice H."/>
            <person name="Bruce D."/>
            <person name="Goodwin L."/>
            <person name="Pitluck S."/>
            <person name="Larimer F."/>
            <person name="Land M.L."/>
            <person name="Hauser L."/>
            <person name="Muyzer G."/>
        </authorList>
    </citation>
    <scope>NUCLEOTIDE SEQUENCE [LARGE SCALE GENOMIC DNA]</scope>
    <source>
        <strain evidence="8 9">AHT 1</strain>
    </source>
</reference>
<dbReference type="PIRSF" id="PIRSF000216">
    <property type="entry name" value="NADH_DH_24kDa"/>
    <property type="match status" value="1"/>
</dbReference>
<dbReference type="InterPro" id="IPR028431">
    <property type="entry name" value="NADP_DH_HndA-like"/>
</dbReference>
<comment type="cofactor">
    <cofactor evidence="6">
        <name>[2Fe-2S] cluster</name>
        <dbReference type="ChEBI" id="CHEBI:190135"/>
    </cofactor>
</comment>
<comment type="caution">
    <text evidence="8">The sequence shown here is derived from an EMBL/GenBank/DDBJ whole genome shotgun (WGS) entry which is preliminary data.</text>
</comment>
<keyword evidence="3 7" id="KW-0479">Metal-binding</keyword>
<keyword evidence="5 7" id="KW-0411">Iron-sulfur</keyword>
<feature type="binding site" evidence="7">
    <location>
        <position position="130"/>
    </location>
    <ligand>
        <name>[2Fe-2S] cluster</name>
        <dbReference type="ChEBI" id="CHEBI:190135"/>
    </ligand>
</feature>
<evidence type="ECO:0000313" key="9">
    <source>
        <dbReference type="Proteomes" id="UP000006443"/>
    </source>
</evidence>
<protein>
    <submittedName>
        <fullName evidence="8">NADH dehydrogenase (Ubiquinone) 24 kDa subunit</fullName>
    </submittedName>
</protein>
<dbReference type="GO" id="GO:0046872">
    <property type="term" value="F:metal ion binding"/>
    <property type="evidence" value="ECO:0007669"/>
    <property type="project" value="UniProtKB-KW"/>
</dbReference>
<proteinExistence type="inferred from homology"/>
<evidence type="ECO:0000256" key="6">
    <source>
        <dbReference type="ARBA" id="ARBA00034078"/>
    </source>
</evidence>
<feature type="binding site" evidence="7">
    <location>
        <position position="85"/>
    </location>
    <ligand>
        <name>[2Fe-2S] cluster</name>
        <dbReference type="ChEBI" id="CHEBI:190135"/>
    </ligand>
</feature>
<dbReference type="RefSeq" id="WP_008515407.1">
    <property type="nucleotide sequence ID" value="NZ_ACJM01000004.1"/>
</dbReference>
<feature type="binding site" evidence="7">
    <location>
        <position position="90"/>
    </location>
    <ligand>
        <name>[2Fe-2S] cluster</name>
        <dbReference type="ChEBI" id="CHEBI:190135"/>
    </ligand>
</feature>
<keyword evidence="8" id="KW-0830">Ubiquinone</keyword>
<dbReference type="NCBIfam" id="NF005722">
    <property type="entry name" value="PRK07539.1-2"/>
    <property type="match status" value="1"/>
</dbReference>
<evidence type="ECO:0000256" key="2">
    <source>
        <dbReference type="ARBA" id="ARBA00022714"/>
    </source>
</evidence>
<dbReference type="PANTHER" id="PTHR43342:SF1">
    <property type="entry name" value="BIFURCATING [FEFE] HYDROGENASE GAMMA SUBUNIT"/>
    <property type="match status" value="1"/>
</dbReference>
<name>C0GES1_DETAL</name>
<dbReference type="eggNOG" id="COG1905">
    <property type="taxonomic scope" value="Bacteria"/>
</dbReference>
<comment type="cofactor">
    <cofactor evidence="7">
        <name>[2Fe-2S] cluster</name>
        <dbReference type="ChEBI" id="CHEBI:190135"/>
    </cofactor>
    <text evidence="7">Binds 1 [2Fe-2S] cluster.</text>
</comment>
<dbReference type="GO" id="GO:0051537">
    <property type="term" value="F:2 iron, 2 sulfur cluster binding"/>
    <property type="evidence" value="ECO:0007669"/>
    <property type="project" value="UniProtKB-KW"/>
</dbReference>
<dbReference type="FunFam" id="1.10.10.1590:FF:000001">
    <property type="entry name" value="NADH-quinone oxidoreductase subunit E"/>
    <property type="match status" value="1"/>
</dbReference>
<evidence type="ECO:0000256" key="3">
    <source>
        <dbReference type="ARBA" id="ARBA00022723"/>
    </source>
</evidence>
<dbReference type="InterPro" id="IPR041921">
    <property type="entry name" value="NuoE_N"/>
</dbReference>
<gene>
    <name evidence="8" type="ORF">DealDRAFT_0980</name>
</gene>
<evidence type="ECO:0000256" key="1">
    <source>
        <dbReference type="ARBA" id="ARBA00010643"/>
    </source>
</evidence>
<dbReference type="Gene3D" id="3.40.30.10">
    <property type="entry name" value="Glutaredoxin"/>
    <property type="match status" value="1"/>
</dbReference>
<dbReference type="GO" id="GO:0016491">
    <property type="term" value="F:oxidoreductase activity"/>
    <property type="evidence" value="ECO:0007669"/>
    <property type="project" value="InterPro"/>
</dbReference>
<dbReference type="CDD" id="cd03064">
    <property type="entry name" value="TRX_Fd_NuoE"/>
    <property type="match status" value="1"/>
</dbReference>
<keyword evidence="2 7" id="KW-0001">2Fe-2S</keyword>
<keyword evidence="4 7" id="KW-0408">Iron</keyword>
<dbReference type="SUPFAM" id="SSF52833">
    <property type="entry name" value="Thioredoxin-like"/>
    <property type="match status" value="1"/>
</dbReference>
<dbReference type="InterPro" id="IPR036249">
    <property type="entry name" value="Thioredoxin-like_sf"/>
</dbReference>
<dbReference type="Gene3D" id="1.10.10.1590">
    <property type="entry name" value="NADH-quinone oxidoreductase subunit E"/>
    <property type="match status" value="1"/>
</dbReference>